<organism evidence="4 5">
    <name type="scientific">Nocardia flavorosea</name>
    <dbReference type="NCBI Taxonomy" id="53429"/>
    <lineage>
        <taxon>Bacteria</taxon>
        <taxon>Bacillati</taxon>
        <taxon>Actinomycetota</taxon>
        <taxon>Actinomycetes</taxon>
        <taxon>Mycobacteriales</taxon>
        <taxon>Nocardiaceae</taxon>
        <taxon>Nocardia</taxon>
    </lineage>
</organism>
<comment type="caution">
    <text evidence="4">The sequence shown here is derived from an EMBL/GenBank/DDBJ whole genome shotgun (WGS) entry which is preliminary data.</text>
</comment>
<dbReference type="SUPFAM" id="SSF51735">
    <property type="entry name" value="NAD(P)-binding Rossmann-fold domains"/>
    <property type="match status" value="1"/>
</dbReference>
<dbReference type="GO" id="GO:0016491">
    <property type="term" value="F:oxidoreductase activity"/>
    <property type="evidence" value="ECO:0007669"/>
    <property type="project" value="UniProtKB-KW"/>
</dbReference>
<evidence type="ECO:0000256" key="1">
    <source>
        <dbReference type="ARBA" id="ARBA00006484"/>
    </source>
</evidence>
<dbReference type="PANTHER" id="PTHR44196">
    <property type="entry name" value="DEHYDROGENASE/REDUCTASE SDR FAMILY MEMBER 7B"/>
    <property type="match status" value="1"/>
</dbReference>
<dbReference type="RefSeq" id="WP_062972761.1">
    <property type="nucleotide sequence ID" value="NZ_JAAXOT010000020.1"/>
</dbReference>
<dbReference type="PROSITE" id="PS00061">
    <property type="entry name" value="ADH_SHORT"/>
    <property type="match status" value="1"/>
</dbReference>
<sequence length="278" mass="28374">MFFSVSPVSRAARAVVTGAGSGIGRAFALELAARGGSVVCSDISADDAEHTAALIRSAGGSAFAVTCDVAQQSQVAELAVTATKLFGQPPNLLVNNAGVGAGGRPVGSIGPADWNWVLGINLFGVIHGCEVFAPILRQQRRAGIINIASAAGFNSAPVMGPYCVSKAGVISLSEVLAAEMVGSGVSVTVVCPTFVATNVARNGRIAQGPAEFAAKMVERGMDPEIVARKALEANDKGTLYVMPQFDAKVAWRAKRLAPALLTRGMSFAGKVMGAGDAD</sequence>
<dbReference type="GO" id="GO:0016020">
    <property type="term" value="C:membrane"/>
    <property type="evidence" value="ECO:0007669"/>
    <property type="project" value="TreeGrafter"/>
</dbReference>
<proteinExistence type="inferred from homology"/>
<dbReference type="AlphaFoldDB" id="A0A846YRW7"/>
<comment type="similarity">
    <text evidence="1 3">Belongs to the short-chain dehydrogenases/reductases (SDR) family.</text>
</comment>
<name>A0A846YRW7_9NOCA</name>
<dbReference type="Pfam" id="PF00106">
    <property type="entry name" value="adh_short"/>
    <property type="match status" value="1"/>
</dbReference>
<dbReference type="PRINTS" id="PR00081">
    <property type="entry name" value="GDHRDH"/>
</dbReference>
<dbReference type="InterPro" id="IPR002347">
    <property type="entry name" value="SDR_fam"/>
</dbReference>
<evidence type="ECO:0000256" key="2">
    <source>
        <dbReference type="ARBA" id="ARBA00023002"/>
    </source>
</evidence>
<reference evidence="4 5" key="1">
    <citation type="submission" date="2020-04" db="EMBL/GenBank/DDBJ databases">
        <title>MicrobeNet Type strains.</title>
        <authorList>
            <person name="Nicholson A.C."/>
        </authorList>
    </citation>
    <scope>NUCLEOTIDE SEQUENCE [LARGE SCALE GENOMIC DNA]</scope>
    <source>
        <strain evidence="4 5">JCM 3332</strain>
    </source>
</reference>
<dbReference type="EMBL" id="JAAXOT010000020">
    <property type="protein sequence ID" value="NKY60072.1"/>
    <property type="molecule type" value="Genomic_DNA"/>
</dbReference>
<dbReference type="PANTHER" id="PTHR44196:SF1">
    <property type="entry name" value="DEHYDROGENASE_REDUCTASE SDR FAMILY MEMBER 7B"/>
    <property type="match status" value="1"/>
</dbReference>
<dbReference type="InterPro" id="IPR020904">
    <property type="entry name" value="Sc_DH/Rdtase_CS"/>
</dbReference>
<protein>
    <submittedName>
        <fullName evidence="4">SDR family NAD(P)-dependent oxidoreductase</fullName>
    </submittedName>
</protein>
<evidence type="ECO:0000256" key="3">
    <source>
        <dbReference type="RuleBase" id="RU000363"/>
    </source>
</evidence>
<keyword evidence="5" id="KW-1185">Reference proteome</keyword>
<evidence type="ECO:0000313" key="4">
    <source>
        <dbReference type="EMBL" id="NKY60072.1"/>
    </source>
</evidence>
<gene>
    <name evidence="4" type="ORF">HGA15_28805</name>
</gene>
<keyword evidence="2" id="KW-0560">Oxidoreductase</keyword>
<dbReference type="PRINTS" id="PR00080">
    <property type="entry name" value="SDRFAMILY"/>
</dbReference>
<dbReference type="Gene3D" id="3.40.50.720">
    <property type="entry name" value="NAD(P)-binding Rossmann-like Domain"/>
    <property type="match status" value="1"/>
</dbReference>
<evidence type="ECO:0000313" key="5">
    <source>
        <dbReference type="Proteomes" id="UP000570678"/>
    </source>
</evidence>
<accession>A0A846YRW7</accession>
<dbReference type="Proteomes" id="UP000570678">
    <property type="component" value="Unassembled WGS sequence"/>
</dbReference>
<dbReference type="CDD" id="cd05233">
    <property type="entry name" value="SDR_c"/>
    <property type="match status" value="1"/>
</dbReference>
<dbReference type="InterPro" id="IPR036291">
    <property type="entry name" value="NAD(P)-bd_dom_sf"/>
</dbReference>